<evidence type="ECO:0000259" key="5">
    <source>
        <dbReference type="Pfam" id="PF01625"/>
    </source>
</evidence>
<name>A0ABV0G7P6_9BURK</name>
<evidence type="ECO:0000313" key="7">
    <source>
        <dbReference type="Proteomes" id="UP001495147"/>
    </source>
</evidence>
<dbReference type="GO" id="GO:0008113">
    <property type="term" value="F:peptide-methionine (S)-S-oxide reductase activity"/>
    <property type="evidence" value="ECO:0007669"/>
    <property type="project" value="UniProtKB-EC"/>
</dbReference>
<evidence type="ECO:0000256" key="3">
    <source>
        <dbReference type="ARBA" id="ARBA00048782"/>
    </source>
</evidence>
<dbReference type="EC" id="1.8.4.11" evidence="4"/>
<evidence type="ECO:0000256" key="4">
    <source>
        <dbReference type="HAMAP-Rule" id="MF_01401"/>
    </source>
</evidence>
<gene>
    <name evidence="4 6" type="primary">msrA</name>
    <name evidence="6" type="ORF">ABDJ85_19725</name>
</gene>
<dbReference type="Pfam" id="PF01625">
    <property type="entry name" value="PMSR"/>
    <property type="match status" value="1"/>
</dbReference>
<dbReference type="HAMAP" id="MF_01401">
    <property type="entry name" value="MsrA"/>
    <property type="match status" value="1"/>
</dbReference>
<evidence type="ECO:0000256" key="1">
    <source>
        <dbReference type="ARBA" id="ARBA00023002"/>
    </source>
</evidence>
<comment type="catalytic activity">
    <reaction evidence="3 4">
        <text>[thioredoxin]-disulfide + L-methionine + H2O = L-methionine (S)-S-oxide + [thioredoxin]-dithiol</text>
        <dbReference type="Rhea" id="RHEA:19993"/>
        <dbReference type="Rhea" id="RHEA-COMP:10698"/>
        <dbReference type="Rhea" id="RHEA-COMP:10700"/>
        <dbReference type="ChEBI" id="CHEBI:15377"/>
        <dbReference type="ChEBI" id="CHEBI:29950"/>
        <dbReference type="ChEBI" id="CHEBI:50058"/>
        <dbReference type="ChEBI" id="CHEBI:57844"/>
        <dbReference type="ChEBI" id="CHEBI:58772"/>
        <dbReference type="EC" id="1.8.4.11"/>
    </reaction>
</comment>
<dbReference type="PANTHER" id="PTHR43774:SF1">
    <property type="entry name" value="PEPTIDE METHIONINE SULFOXIDE REDUCTASE MSRA 2"/>
    <property type="match status" value="1"/>
</dbReference>
<evidence type="ECO:0000256" key="2">
    <source>
        <dbReference type="ARBA" id="ARBA00047806"/>
    </source>
</evidence>
<reference evidence="6 7" key="1">
    <citation type="submission" date="2024-05" db="EMBL/GenBank/DDBJ databases">
        <title>Roseateles sp. DJS-2-20 16S ribosomal RNA gene Genome sequencing and assembly.</title>
        <authorList>
            <person name="Woo H."/>
        </authorList>
    </citation>
    <scope>NUCLEOTIDE SEQUENCE [LARGE SCALE GENOMIC DNA]</scope>
    <source>
        <strain evidence="6 7">DJS-2-20</strain>
    </source>
</reference>
<dbReference type="PANTHER" id="PTHR43774">
    <property type="entry name" value="PEPTIDE METHIONINE SULFOXIDE REDUCTASE"/>
    <property type="match status" value="1"/>
</dbReference>
<comment type="caution">
    <text evidence="6">The sequence shown here is derived from an EMBL/GenBank/DDBJ whole genome shotgun (WGS) entry which is preliminary data.</text>
</comment>
<dbReference type="RefSeq" id="WP_347706526.1">
    <property type="nucleotide sequence ID" value="NZ_JBDPZD010000010.1"/>
</dbReference>
<sequence length="176" mass="19490">MDTELITLAGGCFWCLEAVFLRVRGVVSVESGYCNGHMPSPTYETVCSGATGHAEVVRVRFDPAQVSLRQILEVFLHIHDPTSLNRQGADEGTQYRSGIYWHSEAQRTLATEVLREANEALGGRVVTELAAEANYTPAEGYHQRYFERNPGQGYCAYVVAPKVRKFEASFKALIAS</sequence>
<dbReference type="InterPro" id="IPR036509">
    <property type="entry name" value="Met_Sox_Rdtase_MsrA_sf"/>
</dbReference>
<organism evidence="6 7">
    <name type="scientific">Roseateles paludis</name>
    <dbReference type="NCBI Taxonomy" id="3145238"/>
    <lineage>
        <taxon>Bacteria</taxon>
        <taxon>Pseudomonadati</taxon>
        <taxon>Pseudomonadota</taxon>
        <taxon>Betaproteobacteria</taxon>
        <taxon>Burkholderiales</taxon>
        <taxon>Sphaerotilaceae</taxon>
        <taxon>Roseateles</taxon>
    </lineage>
</organism>
<dbReference type="NCBIfam" id="TIGR00401">
    <property type="entry name" value="msrA"/>
    <property type="match status" value="1"/>
</dbReference>
<dbReference type="EMBL" id="JBDPZD010000010">
    <property type="protein sequence ID" value="MEO3693710.1"/>
    <property type="molecule type" value="Genomic_DNA"/>
</dbReference>
<keyword evidence="1 4" id="KW-0560">Oxidoreductase</keyword>
<evidence type="ECO:0000313" key="6">
    <source>
        <dbReference type="EMBL" id="MEO3693710.1"/>
    </source>
</evidence>
<accession>A0ABV0G7P6</accession>
<feature type="domain" description="Peptide methionine sulphoxide reductase MsrA" evidence="5">
    <location>
        <begin position="6"/>
        <end position="155"/>
    </location>
</feature>
<proteinExistence type="inferred from homology"/>
<protein>
    <recommendedName>
        <fullName evidence="4">Peptide methionine sulfoxide reductase MsrA</fullName>
        <shortName evidence="4">Protein-methionine-S-oxide reductase</shortName>
        <ecNumber evidence="4">1.8.4.11</ecNumber>
    </recommendedName>
    <alternativeName>
        <fullName evidence="4">Peptide-methionine (S)-S-oxide reductase</fullName>
        <shortName evidence="4">Peptide Met(O) reductase</shortName>
    </alternativeName>
</protein>
<dbReference type="Proteomes" id="UP001495147">
    <property type="component" value="Unassembled WGS sequence"/>
</dbReference>
<comment type="similarity">
    <text evidence="4">Belongs to the MsrA Met sulfoxide reductase family.</text>
</comment>
<comment type="catalytic activity">
    <reaction evidence="2 4">
        <text>L-methionyl-[protein] + [thioredoxin]-disulfide + H2O = L-methionyl-(S)-S-oxide-[protein] + [thioredoxin]-dithiol</text>
        <dbReference type="Rhea" id="RHEA:14217"/>
        <dbReference type="Rhea" id="RHEA-COMP:10698"/>
        <dbReference type="Rhea" id="RHEA-COMP:10700"/>
        <dbReference type="Rhea" id="RHEA-COMP:12313"/>
        <dbReference type="Rhea" id="RHEA-COMP:12315"/>
        <dbReference type="ChEBI" id="CHEBI:15377"/>
        <dbReference type="ChEBI" id="CHEBI:16044"/>
        <dbReference type="ChEBI" id="CHEBI:29950"/>
        <dbReference type="ChEBI" id="CHEBI:44120"/>
        <dbReference type="ChEBI" id="CHEBI:50058"/>
        <dbReference type="EC" id="1.8.4.11"/>
    </reaction>
</comment>
<dbReference type="SUPFAM" id="SSF55068">
    <property type="entry name" value="Peptide methionine sulfoxide reductase"/>
    <property type="match status" value="1"/>
</dbReference>
<feature type="active site" evidence="4">
    <location>
        <position position="12"/>
    </location>
</feature>
<comment type="function">
    <text evidence="4">Has an important function as a repair enzyme for proteins that have been inactivated by oxidation. Catalyzes the reversible oxidation-reduction of methionine sulfoxide in proteins to methionine.</text>
</comment>
<dbReference type="InterPro" id="IPR002569">
    <property type="entry name" value="Met_Sox_Rdtase_MsrA_dom"/>
</dbReference>
<dbReference type="Gene3D" id="3.30.1060.10">
    <property type="entry name" value="Peptide methionine sulphoxide reductase MsrA"/>
    <property type="match status" value="1"/>
</dbReference>
<keyword evidence="7" id="KW-1185">Reference proteome</keyword>